<feature type="domain" description="Sucrose synthase first GT-B" evidence="7">
    <location>
        <begin position="243"/>
        <end position="314"/>
    </location>
</feature>
<dbReference type="Gene3D" id="1.20.120.1230">
    <property type="match status" value="1"/>
</dbReference>
<evidence type="ECO:0000256" key="2">
    <source>
        <dbReference type="ARBA" id="ARBA00012540"/>
    </source>
</evidence>
<comment type="caution">
    <text evidence="8">The sequence shown here is derived from an EMBL/GenBank/DDBJ whole genome shotgun (WGS) entry which is preliminary data.</text>
</comment>
<comment type="catalytic activity">
    <reaction evidence="5">
        <text>an NDP-alpha-D-glucose + D-fructose = a ribonucleoside 5'-diphosphate + sucrose + H(+)</text>
        <dbReference type="Rhea" id="RHEA:16241"/>
        <dbReference type="ChEBI" id="CHEBI:15378"/>
        <dbReference type="ChEBI" id="CHEBI:17992"/>
        <dbReference type="ChEBI" id="CHEBI:37721"/>
        <dbReference type="ChEBI" id="CHEBI:57930"/>
        <dbReference type="ChEBI" id="CHEBI:76533"/>
        <dbReference type="EC" id="2.4.1.13"/>
    </reaction>
</comment>
<feature type="domain" description="Glycosyl transferase family 1" evidence="6">
    <location>
        <begin position="333"/>
        <end position="425"/>
    </location>
</feature>
<proteinExistence type="inferred from homology"/>
<reference evidence="8 9" key="1">
    <citation type="journal article" date="2014" name="Agronomy (Basel)">
        <title>A Draft Genome Sequence for Ensete ventricosum, the Drought-Tolerant Tree Against Hunger.</title>
        <authorList>
            <person name="Harrison J."/>
            <person name="Moore K.A."/>
            <person name="Paszkiewicz K."/>
            <person name="Jones T."/>
            <person name="Grant M."/>
            <person name="Ambacheew D."/>
            <person name="Muzemil S."/>
            <person name="Studholme D.J."/>
        </authorList>
    </citation>
    <scope>NUCLEOTIDE SEQUENCE [LARGE SCALE GENOMIC DNA]</scope>
</reference>
<dbReference type="PANTHER" id="PTHR45839:SF7">
    <property type="entry name" value="SUCROSE SYNTHASE 1"/>
    <property type="match status" value="1"/>
</dbReference>
<feature type="domain" description="Sucrose synthase first GT-B" evidence="7">
    <location>
        <begin position="68"/>
        <end position="141"/>
    </location>
</feature>
<evidence type="ECO:0000256" key="3">
    <source>
        <dbReference type="ARBA" id="ARBA00022676"/>
    </source>
</evidence>
<gene>
    <name evidence="8" type="ORF">B296_00039044</name>
</gene>
<dbReference type="GO" id="GO:0005985">
    <property type="term" value="P:sucrose metabolic process"/>
    <property type="evidence" value="ECO:0007669"/>
    <property type="project" value="InterPro"/>
</dbReference>
<dbReference type="GO" id="GO:0016157">
    <property type="term" value="F:sucrose synthase activity"/>
    <property type="evidence" value="ECO:0007669"/>
    <property type="project" value="UniProtKB-EC"/>
</dbReference>
<dbReference type="Gene3D" id="3.40.50.2000">
    <property type="entry name" value="Glycogen Phosphorylase B"/>
    <property type="match status" value="3"/>
</dbReference>
<name>A0A426ZUM0_ENSVE</name>
<dbReference type="EMBL" id="AMZH03004960">
    <property type="protein sequence ID" value="RRT67665.1"/>
    <property type="molecule type" value="Genomic_DNA"/>
</dbReference>
<evidence type="ECO:0000259" key="6">
    <source>
        <dbReference type="Pfam" id="PF00534"/>
    </source>
</evidence>
<accession>A0A426ZUM0</accession>
<dbReference type="SUPFAM" id="SSF53756">
    <property type="entry name" value="UDP-Glycosyltransferase/glycogen phosphorylase"/>
    <property type="match status" value="1"/>
</dbReference>
<evidence type="ECO:0000256" key="4">
    <source>
        <dbReference type="ARBA" id="ARBA00022679"/>
    </source>
</evidence>
<organism evidence="8 9">
    <name type="scientific">Ensete ventricosum</name>
    <name type="common">Abyssinian banana</name>
    <name type="synonym">Musa ensete</name>
    <dbReference type="NCBI Taxonomy" id="4639"/>
    <lineage>
        <taxon>Eukaryota</taxon>
        <taxon>Viridiplantae</taxon>
        <taxon>Streptophyta</taxon>
        <taxon>Embryophyta</taxon>
        <taxon>Tracheophyta</taxon>
        <taxon>Spermatophyta</taxon>
        <taxon>Magnoliopsida</taxon>
        <taxon>Liliopsida</taxon>
        <taxon>Zingiberales</taxon>
        <taxon>Musaceae</taxon>
        <taxon>Ensete</taxon>
    </lineage>
</organism>
<protein>
    <recommendedName>
        <fullName evidence="2">sucrose synthase</fullName>
        <ecNumber evidence="2">2.4.1.13</ecNumber>
    </recommendedName>
</protein>
<sequence length="451" mass="51468">MAGRTLTRVLSVKERLSGTLSASPNELLAVFSRFQELGFEKGWGDTVQRVLETMHLLLDLLEAPDPCTLEKFLGTIPMVFNVVILSPHGYFAQANVLGYPDTGGQIVYILDQVRALENEMLLRIKQQGLDITPRILIVITKLQLLLSIISVTNSDVGYANQKALLMNPSFSLFQVTRLLPDAVGTTCGERLEQVDGTQHTSILRVPFRNEKGILRKWISRFDVWPYLETYTEVKCARRYQSRSETNGLKDTVGQYESHTAFTLPGLYRVVHGINVFDPKFNIVSPGADMQVYFPQVEVDKRLTHFHPEIEELLFSSVENDEHKTRNSCRFVLNDRNKPIIFSMARLDRVKNLTGLVELYGRNARLRELVNLVVVAGDHGKESKDIEELAERKKMFSLIEEYNLNGHIRWISAQMDRVRNGELYRYIADTKGAFVQVMDHCVLLPLDLRILD</sequence>
<dbReference type="Pfam" id="PF00534">
    <property type="entry name" value="Glycos_transf_1"/>
    <property type="match status" value="1"/>
</dbReference>
<dbReference type="PANTHER" id="PTHR45839">
    <property type="match status" value="1"/>
</dbReference>
<dbReference type="InterPro" id="IPR001296">
    <property type="entry name" value="Glyco_trans_1"/>
</dbReference>
<dbReference type="EC" id="2.4.1.13" evidence="2"/>
<feature type="domain" description="Sucrose synthase first GT-B" evidence="7">
    <location>
        <begin position="161"/>
        <end position="232"/>
    </location>
</feature>
<dbReference type="Pfam" id="PF00862">
    <property type="entry name" value="GT-B_Sucrose_synth"/>
    <property type="match status" value="3"/>
</dbReference>
<evidence type="ECO:0000259" key="7">
    <source>
        <dbReference type="Pfam" id="PF00862"/>
    </source>
</evidence>
<dbReference type="AlphaFoldDB" id="A0A426ZUM0"/>
<evidence type="ECO:0000313" key="9">
    <source>
        <dbReference type="Proteomes" id="UP000287651"/>
    </source>
</evidence>
<dbReference type="Proteomes" id="UP000287651">
    <property type="component" value="Unassembled WGS sequence"/>
</dbReference>
<dbReference type="InterPro" id="IPR012820">
    <property type="entry name" value="Sucrose_synthase_pln/cyn"/>
</dbReference>
<evidence type="ECO:0000313" key="8">
    <source>
        <dbReference type="EMBL" id="RRT67665.1"/>
    </source>
</evidence>
<keyword evidence="3" id="KW-0328">Glycosyltransferase</keyword>
<keyword evidence="4" id="KW-0808">Transferase</keyword>
<comment type="similarity">
    <text evidence="1">Belongs to the glycosyltransferase 1 family. Plant sucrose synthase subfamily.</text>
</comment>
<dbReference type="InterPro" id="IPR000368">
    <property type="entry name" value="Sucrose_synth_GT-B1"/>
</dbReference>
<evidence type="ECO:0000256" key="1">
    <source>
        <dbReference type="ARBA" id="ARBA00005894"/>
    </source>
</evidence>
<evidence type="ECO:0000256" key="5">
    <source>
        <dbReference type="ARBA" id="ARBA00049030"/>
    </source>
</evidence>